<dbReference type="PROSITE" id="PS51820">
    <property type="entry name" value="PA14"/>
    <property type="match status" value="1"/>
</dbReference>
<evidence type="ECO:0000313" key="4">
    <source>
        <dbReference type="Proteomes" id="UP000837803"/>
    </source>
</evidence>
<evidence type="ECO:0000259" key="2">
    <source>
        <dbReference type="PROSITE" id="PS51820"/>
    </source>
</evidence>
<accession>A0ABM9AZX3</accession>
<keyword evidence="4" id="KW-1185">Reference proteome</keyword>
<dbReference type="InterPro" id="IPR011658">
    <property type="entry name" value="PA14_dom"/>
</dbReference>
<sequence length="546" mass="59872">MVETEERAPSDGLSELTELPTGDGWTASDGVVMATGPATLELLPAAEAFTVAFTFRMDNEARAELRLGEQFALSLPGMELGDSTQRRSVATVRPDVWQDLEVAYQPARNGAPPVLVAAYLNGNLVYYQEELEQTGVTASPLTLALERGTMSISDVRSIDRAGPSSTLSSSGEVVLRLPLIRYSYATVDGDPEDFTDWISLNPDQAGYIGRFDLGAIRTQRSGYAVRFTSALDVPKADTYTFRMGSPSSTRLYVNDRLVIDLGGRDSDREGEGQIELSEGSHDLRIDHYQYSNETWLNLAYLTSEGEAVSLNDLSGDEDSIDPPRRGETRELATDDRPYLLRSFMNFPPGRVYDQTDKRTHVISVGESDGPHYSYDLHSGSLLQVWRGPFVDVAEMWVGRGQAQVARPLGSVIAFDGRPQWSTAVDTWPDSVSELHHLRYELDAAGRPTFLFDLAGTTVSDQILPTGEGVQRTLANTDGTTAVYTQLASARRIQETAPGSFELRGPGATIDIDAYGAGGLHLLRGERTDRLVAELPAGEQITYRIEW</sequence>
<dbReference type="SUPFAM" id="SSF56988">
    <property type="entry name" value="Anthrax protective antigen"/>
    <property type="match status" value="1"/>
</dbReference>
<dbReference type="Proteomes" id="UP000837803">
    <property type="component" value="Unassembled WGS sequence"/>
</dbReference>
<name>A0ABM9AZX3_9BACT</name>
<feature type="region of interest" description="Disordered" evidence="1">
    <location>
        <begin position="1"/>
        <end position="24"/>
    </location>
</feature>
<dbReference type="EMBL" id="CAKLPZ010000001">
    <property type="protein sequence ID" value="CAH1000385.1"/>
    <property type="molecule type" value="Genomic_DNA"/>
</dbReference>
<dbReference type="InterPro" id="IPR037524">
    <property type="entry name" value="PA14/GLEYA"/>
</dbReference>
<feature type="domain" description="PA14" evidence="2">
    <location>
        <begin position="174"/>
        <end position="314"/>
    </location>
</feature>
<protein>
    <recommendedName>
        <fullName evidence="2">PA14 domain-containing protein</fullName>
    </recommendedName>
</protein>
<reference evidence="3" key="1">
    <citation type="submission" date="2021-12" db="EMBL/GenBank/DDBJ databases">
        <authorList>
            <person name="Rodrigo-Torres L."/>
            <person name="Arahal R. D."/>
            <person name="Lucena T."/>
        </authorList>
    </citation>
    <scope>NUCLEOTIDE SEQUENCE</scope>
    <source>
        <strain evidence="3">CECT 8419</strain>
    </source>
</reference>
<comment type="caution">
    <text evidence="3">The sequence shown here is derived from an EMBL/GenBank/DDBJ whole genome shotgun (WGS) entry which is preliminary data.</text>
</comment>
<gene>
    <name evidence="3" type="ORF">LEM8419_01538</name>
</gene>
<dbReference type="Gene3D" id="3.90.182.10">
    <property type="entry name" value="Toxin - Anthrax Protective Antigen,domain 1"/>
    <property type="match status" value="1"/>
</dbReference>
<evidence type="ECO:0000313" key="3">
    <source>
        <dbReference type="EMBL" id="CAH1000385.1"/>
    </source>
</evidence>
<proteinExistence type="predicted"/>
<organism evidence="3 4">
    <name type="scientific">Neolewinella maritima</name>
    <dbReference type="NCBI Taxonomy" id="1383882"/>
    <lineage>
        <taxon>Bacteria</taxon>
        <taxon>Pseudomonadati</taxon>
        <taxon>Bacteroidota</taxon>
        <taxon>Saprospiria</taxon>
        <taxon>Saprospirales</taxon>
        <taxon>Lewinellaceae</taxon>
        <taxon>Neolewinella</taxon>
    </lineage>
</organism>
<dbReference type="Pfam" id="PF07691">
    <property type="entry name" value="PA14"/>
    <property type="match status" value="1"/>
</dbReference>
<evidence type="ECO:0000256" key="1">
    <source>
        <dbReference type="SAM" id="MobiDB-lite"/>
    </source>
</evidence>